<keyword evidence="7 15" id="KW-0853">WD repeat</keyword>
<dbReference type="Pfam" id="PF00400">
    <property type="entry name" value="WD40"/>
    <property type="match status" value="1"/>
</dbReference>
<accession>A0AAN7W215</accession>
<keyword evidence="10" id="KW-0931">ER-Golgi transport</keyword>
<dbReference type="InterPro" id="IPR009917">
    <property type="entry name" value="SRA1/Sec31"/>
</dbReference>
<comment type="similarity">
    <text evidence="3">Belongs to the WD repeat SEC31 family.</text>
</comment>
<feature type="region of interest" description="Disordered" evidence="16">
    <location>
        <begin position="913"/>
        <end position="1121"/>
    </location>
</feature>
<evidence type="ECO:0000256" key="5">
    <source>
        <dbReference type="ARBA" id="ARBA00021236"/>
    </source>
</evidence>
<gene>
    <name evidence="18" type="ORF">RI543_003312</name>
</gene>
<evidence type="ECO:0000256" key="9">
    <source>
        <dbReference type="ARBA" id="ARBA00022824"/>
    </source>
</evidence>
<dbReference type="GO" id="GO:0007029">
    <property type="term" value="P:endoplasmic reticulum organization"/>
    <property type="evidence" value="ECO:0007669"/>
    <property type="project" value="TreeGrafter"/>
</dbReference>
<evidence type="ECO:0000256" key="7">
    <source>
        <dbReference type="ARBA" id="ARBA00022574"/>
    </source>
</evidence>
<dbReference type="SMART" id="SM00320">
    <property type="entry name" value="WD40"/>
    <property type="match status" value="6"/>
</dbReference>
<keyword evidence="12" id="KW-0472">Membrane</keyword>
<evidence type="ECO:0000256" key="11">
    <source>
        <dbReference type="ARBA" id="ARBA00022927"/>
    </source>
</evidence>
<evidence type="ECO:0000256" key="15">
    <source>
        <dbReference type="PROSITE-ProRule" id="PRU00221"/>
    </source>
</evidence>
<evidence type="ECO:0000256" key="12">
    <source>
        <dbReference type="ARBA" id="ARBA00023136"/>
    </source>
</evidence>
<comment type="caution">
    <text evidence="18">The sequence shown here is derived from an EMBL/GenBank/DDBJ whole genome shotgun (WGS) entry which is preliminary data.</text>
</comment>
<evidence type="ECO:0000256" key="14">
    <source>
        <dbReference type="ARBA" id="ARBA00025471"/>
    </source>
</evidence>
<dbReference type="InterPro" id="IPR015943">
    <property type="entry name" value="WD40/YVTN_repeat-like_dom_sf"/>
</dbReference>
<dbReference type="GO" id="GO:0005789">
    <property type="term" value="C:endoplasmic reticulum membrane"/>
    <property type="evidence" value="ECO:0007669"/>
    <property type="project" value="UniProtKB-SubCell"/>
</dbReference>
<feature type="repeat" description="WD" evidence="15">
    <location>
        <begin position="109"/>
        <end position="151"/>
    </location>
</feature>
<evidence type="ECO:0000313" key="19">
    <source>
        <dbReference type="Proteomes" id="UP001306508"/>
    </source>
</evidence>
<keyword evidence="6" id="KW-0813">Transport</keyword>
<evidence type="ECO:0000256" key="2">
    <source>
        <dbReference type="ARBA" id="ARBA00004397"/>
    </source>
</evidence>
<feature type="compositionally biased region" description="Basic and acidic residues" evidence="16">
    <location>
        <begin position="486"/>
        <end position="498"/>
    </location>
</feature>
<dbReference type="PROSITE" id="PS50294">
    <property type="entry name" value="WD_REPEATS_REGION"/>
    <property type="match status" value="2"/>
</dbReference>
<dbReference type="PANTHER" id="PTHR13923">
    <property type="entry name" value="SEC31-RELATED PROTEIN"/>
    <property type="match status" value="1"/>
</dbReference>
<dbReference type="InterPro" id="IPR036322">
    <property type="entry name" value="WD40_repeat_dom_sf"/>
</dbReference>
<dbReference type="GO" id="GO:0090110">
    <property type="term" value="P:COPII-coated vesicle cargo loading"/>
    <property type="evidence" value="ECO:0007669"/>
    <property type="project" value="TreeGrafter"/>
</dbReference>
<dbReference type="SUPFAM" id="SSF47938">
    <property type="entry name" value="Functional domain of the splicing factor Prp18"/>
    <property type="match status" value="1"/>
</dbReference>
<feature type="compositionally biased region" description="Polar residues" evidence="16">
    <location>
        <begin position="1067"/>
        <end position="1078"/>
    </location>
</feature>
<dbReference type="GO" id="GO:0030127">
    <property type="term" value="C:COPII vesicle coat"/>
    <property type="evidence" value="ECO:0007669"/>
    <property type="project" value="TreeGrafter"/>
</dbReference>
<evidence type="ECO:0000256" key="13">
    <source>
        <dbReference type="ARBA" id="ARBA00023329"/>
    </source>
</evidence>
<dbReference type="Gene3D" id="1.25.40.980">
    <property type="match status" value="1"/>
</dbReference>
<evidence type="ECO:0000259" key="17">
    <source>
        <dbReference type="Pfam" id="PF07304"/>
    </source>
</evidence>
<sequence length="1291" mass="141594">MVKLAEYQRTATFAWSHDKIPQIVTGTASGTIDADFSNESVLELWSLLSAEPNKPIASLSTDAKFNDLDWSIDDQLIAGALENGTVEFFKLNNNKNNNNTSIESVGKFSNLHNSTVNTIKFNPKQANVLISGDNSGEIFVWDTEKAINTNANGAAVQGYTPMKPGTAMTSIEEVHSLAWNQSLAHVFASAGSSSFASIWDLKAKKEVIHLSYTSPATGLKPQLSVVQWHPTNSTKLAAATGSDTEPAIVIWDLRNANTPLTTLVNGHSKGILSLDWCNQDEDLLLSSGRDNTVVLWNPTAGEQLTQYPPHGNWLFKTKFAPQAPDIFATASFDSKIEIQTLQNLVNELDKEENVTKQQESETEFWTHVSQQESNEKPTVKKIQAPVWYSNHSPAATWAFGGKLVSISEDGKSINITKPVLPGLEQNILLNDALKSKDFKPLINVRLVKGIDKNNEEDWNLLDKLSMDGREEFLRDTFTLDDDDEENGNKDGANDRETDTEAGEEFFEKIENKFKPKDPFKLEKNTDFSITKKLLSGNTKAVVTEALQNDLLLESLIIALDSNDTTLKEKVKDHYFKKFGNSNSLSRILYSVTNNNIEDMVTNMDVSQWKYIVKAINKFVPADIARKNELLVQLGDRILESGDRQNAIAVYFSANSIDKVASIWLKELPDLEDIIKQENKTVYEAHVECLTEFVERFTVFSSFIGESKISNQGLISKFMEFVDIASASGDFFLAESFLNILPDSNEDVKAEKERVLLACGKSVQHGSIQKGVASSTIQHDRYRNPHASNIPIKQQPQFPTATGMPPVQPPIIPIQQTGTHLNNAARSVKTAHTPKANPYAPPTVVSTPNATATNLFNGALGASIPTSSFIPPKNPYAVGAQTPGATQTTPFVPQQSVYEKPVAASSIETPQSGIVSGQMPHLNQKANDGWNDLPLKVKENKPSRAKAVSVAPASVSIPPGPSTPHSDTISSREFPVRSPVNRIASASSMPTPPPPPGFKRKESLASMDKGLESSTNTKPSNPYSPQINKPVPMTQRNSPYSPATGSIAPPIQSQVSQNIPVNPYAPKQPTTMPNSNILTNVSPSNPYSVPPKSSLPPTGPTMVPPPISKQTIAPPPPMSNRRKVQHKIENIANATSLLESVQRTPSTTNMVQQQQQNVIPPPVSTQSSVQTSPAAVTETTAAVTIPEDQQEIIAFLKSELERVTPLIPKEYSKQLKDCAKRLKILYSHMERQDLLTQPTVDKLKKIVEYLKNKQYTEAMEVHVDIATNNAQEGGNWLTGVKRLIGIAEATTS</sequence>
<evidence type="ECO:0000256" key="8">
    <source>
        <dbReference type="ARBA" id="ARBA00022737"/>
    </source>
</evidence>
<dbReference type="InterPro" id="IPR040251">
    <property type="entry name" value="SEC31-like"/>
</dbReference>
<dbReference type="InterPro" id="IPR021614">
    <property type="entry name" value="Sec31"/>
</dbReference>
<feature type="compositionally biased region" description="Polar residues" evidence="16">
    <location>
        <begin position="1050"/>
        <end position="1059"/>
    </location>
</feature>
<dbReference type="EMBL" id="JAWIZZ010000047">
    <property type="protein sequence ID" value="KAK5779421.1"/>
    <property type="molecule type" value="Genomic_DNA"/>
</dbReference>
<dbReference type="Proteomes" id="UP001306508">
    <property type="component" value="Unassembled WGS sequence"/>
</dbReference>
<dbReference type="Gene3D" id="1.20.940.10">
    <property type="entry name" value="Functional domain of the splicing factor Prp18"/>
    <property type="match status" value="1"/>
</dbReference>
<evidence type="ECO:0000256" key="4">
    <source>
        <dbReference type="ARBA" id="ARBA00013507"/>
    </source>
</evidence>
<evidence type="ECO:0000256" key="10">
    <source>
        <dbReference type="ARBA" id="ARBA00022892"/>
    </source>
</evidence>
<reference evidence="19" key="1">
    <citation type="submission" date="2023-07" db="EMBL/GenBank/DDBJ databases">
        <title>A draft genome of Kazachstania heterogenica Y-27499.</title>
        <authorList>
            <person name="Donic C."/>
            <person name="Kralova J.S."/>
            <person name="Fidel L."/>
            <person name="Ben-Dor S."/>
            <person name="Jung S."/>
        </authorList>
    </citation>
    <scope>NUCLEOTIDE SEQUENCE [LARGE SCALE GENOMIC DNA]</scope>
    <source>
        <strain evidence="19">Y27499</strain>
    </source>
</reference>
<dbReference type="Gene3D" id="6.10.140.1600">
    <property type="match status" value="1"/>
</dbReference>
<protein>
    <recommendedName>
        <fullName evidence="5">Protein transport protein SEC31</fullName>
    </recommendedName>
    <alternativeName>
        <fullName evidence="4">Protein transport protein sec31</fullName>
    </alternativeName>
</protein>
<dbReference type="GO" id="GO:0005198">
    <property type="term" value="F:structural molecule activity"/>
    <property type="evidence" value="ECO:0007669"/>
    <property type="project" value="TreeGrafter"/>
</dbReference>
<feature type="compositionally biased region" description="Low complexity" evidence="16">
    <location>
        <begin position="1079"/>
        <end position="1091"/>
    </location>
</feature>
<dbReference type="Pfam" id="PF07304">
    <property type="entry name" value="SRA1"/>
    <property type="match status" value="1"/>
</dbReference>
<organism evidence="18 19">
    <name type="scientific">Arxiozyma heterogenica</name>
    <dbReference type="NCBI Taxonomy" id="278026"/>
    <lineage>
        <taxon>Eukaryota</taxon>
        <taxon>Fungi</taxon>
        <taxon>Dikarya</taxon>
        <taxon>Ascomycota</taxon>
        <taxon>Saccharomycotina</taxon>
        <taxon>Saccharomycetes</taxon>
        <taxon>Saccharomycetales</taxon>
        <taxon>Saccharomycetaceae</taxon>
        <taxon>Arxiozyma</taxon>
    </lineage>
</organism>
<dbReference type="Pfam" id="PF11549">
    <property type="entry name" value="Sec31"/>
    <property type="match status" value="1"/>
</dbReference>
<feature type="compositionally biased region" description="Polar residues" evidence="16">
    <location>
        <begin position="1011"/>
        <end position="1026"/>
    </location>
</feature>
<dbReference type="InterPro" id="IPR001680">
    <property type="entry name" value="WD40_rpt"/>
</dbReference>
<comment type="function">
    <text evidence="14">Component of the coat protein complex II (COPII) which promotes the formation of transport vesicles from the endoplasmic reticulum (ER). The coat has two main functions, the physical deformation of the endoplasmic reticulum membrane into vesicles and the selection of cargo molecules.</text>
</comment>
<keyword evidence="9" id="KW-0256">Endoplasmic reticulum</keyword>
<dbReference type="Gene3D" id="2.130.10.10">
    <property type="entry name" value="YVTN repeat-like/Quinoprotein amine dehydrogenase"/>
    <property type="match status" value="1"/>
</dbReference>
<dbReference type="PANTHER" id="PTHR13923:SF11">
    <property type="entry name" value="SECRETORY 31, ISOFORM D"/>
    <property type="match status" value="1"/>
</dbReference>
<proteinExistence type="inferred from homology"/>
<dbReference type="GO" id="GO:0015031">
    <property type="term" value="P:protein transport"/>
    <property type="evidence" value="ECO:0007669"/>
    <property type="project" value="UniProtKB-KW"/>
</dbReference>
<comment type="subcellular location">
    <subcellularLocation>
        <location evidence="1">Cytoplasmic vesicle</location>
        <location evidence="1">COPII-coated vesicle membrane</location>
        <topology evidence="1">Peripheral membrane protein</topology>
        <orientation evidence="1">Cytoplasmic side</orientation>
    </subcellularLocation>
    <subcellularLocation>
        <location evidence="2">Endoplasmic reticulum membrane</location>
        <topology evidence="2">Peripheral membrane protein</topology>
        <orientation evidence="2">Cytoplasmic side</orientation>
    </subcellularLocation>
</comment>
<dbReference type="PROSITE" id="PS50082">
    <property type="entry name" value="WD_REPEATS_2"/>
    <property type="match status" value="2"/>
</dbReference>
<feature type="domain" description="SRA1/Sec31" evidence="17">
    <location>
        <begin position="1160"/>
        <end position="1284"/>
    </location>
</feature>
<dbReference type="GO" id="GO:0070971">
    <property type="term" value="C:endoplasmic reticulum exit site"/>
    <property type="evidence" value="ECO:0007669"/>
    <property type="project" value="TreeGrafter"/>
</dbReference>
<feature type="compositionally biased region" description="Polar residues" evidence="16">
    <location>
        <begin position="1033"/>
        <end position="1043"/>
    </location>
</feature>
<evidence type="ECO:0000256" key="1">
    <source>
        <dbReference type="ARBA" id="ARBA00004299"/>
    </source>
</evidence>
<feature type="compositionally biased region" description="Low complexity" evidence="16">
    <location>
        <begin position="944"/>
        <end position="956"/>
    </location>
</feature>
<feature type="repeat" description="WD" evidence="15">
    <location>
        <begin position="264"/>
        <end position="306"/>
    </location>
</feature>
<evidence type="ECO:0000313" key="18">
    <source>
        <dbReference type="EMBL" id="KAK5779421.1"/>
    </source>
</evidence>
<dbReference type="SUPFAM" id="SSF50978">
    <property type="entry name" value="WD40 repeat-like"/>
    <property type="match status" value="1"/>
</dbReference>
<keyword evidence="19" id="KW-1185">Reference proteome</keyword>
<dbReference type="Gene3D" id="2.20.25.400">
    <property type="match status" value="1"/>
</dbReference>
<keyword evidence="13" id="KW-0968">Cytoplasmic vesicle</keyword>
<evidence type="ECO:0000256" key="6">
    <source>
        <dbReference type="ARBA" id="ARBA00022448"/>
    </source>
</evidence>
<feature type="region of interest" description="Disordered" evidence="16">
    <location>
        <begin position="476"/>
        <end position="501"/>
    </location>
</feature>
<evidence type="ECO:0000256" key="16">
    <source>
        <dbReference type="SAM" id="MobiDB-lite"/>
    </source>
</evidence>
<feature type="compositionally biased region" description="Pro residues" evidence="16">
    <location>
        <begin position="1092"/>
        <end position="1117"/>
    </location>
</feature>
<keyword evidence="8" id="KW-0677">Repeat</keyword>
<keyword evidence="11" id="KW-0653">Protein transport</keyword>
<name>A0AAN7W215_9SACH</name>
<evidence type="ECO:0000256" key="3">
    <source>
        <dbReference type="ARBA" id="ARBA00009358"/>
    </source>
</evidence>